<dbReference type="Pfam" id="PF25313">
    <property type="entry name" value="BRWD_AD"/>
    <property type="match status" value="1"/>
</dbReference>
<dbReference type="PANTHER" id="PTHR16266">
    <property type="entry name" value="WD REPEAT DOMAIN 9"/>
    <property type="match status" value="1"/>
</dbReference>
<comment type="caution">
    <text evidence="3">The sequence shown here is derived from an EMBL/GenBank/DDBJ whole genome shotgun (WGS) entry which is preliminary data.</text>
</comment>
<accession>A0ABN9C4L7</accession>
<dbReference type="InterPro" id="IPR052060">
    <property type="entry name" value="Bromo_WD_repeat"/>
</dbReference>
<sequence length="280" mass="32036">RGEQEKLVFVKHKRKFRDSSQESDYCVRNLRKKIASRRRPPRCDVEEFIEFSCEEKETTLSSVDEEETENQAENSSDAPSDDEEEWGNTSDSSSYYSDWTANAGNNLHPPSRVSARQRARKCISSSEDESSAEEKSPEKASPPKKKSPEPTNQNGSAAGSQRLPESRELSNDWYPSVWITDTNPRRSPFVPQMGDEVVYFRHGHEAYMNAVRRSNLSILNSMKEPWKKCELRDQELVKIVGIRYEIGPPTLCCLKLALIDHVSGKLMGQSFSLKYVFLLF</sequence>
<proteinExistence type="predicted"/>
<keyword evidence="4" id="KW-1185">Reference proteome</keyword>
<feature type="non-terminal residue" evidence="3">
    <location>
        <position position="280"/>
    </location>
</feature>
<dbReference type="PANTHER" id="PTHR16266:SF26">
    <property type="entry name" value="BROMODOMAIN AND WD REPEAT-CONTAINING PROTEIN 1"/>
    <property type="match status" value="1"/>
</dbReference>
<evidence type="ECO:0000256" key="1">
    <source>
        <dbReference type="SAM" id="MobiDB-lite"/>
    </source>
</evidence>
<dbReference type="Proteomes" id="UP001162483">
    <property type="component" value="Unassembled WGS sequence"/>
</dbReference>
<evidence type="ECO:0000313" key="3">
    <source>
        <dbReference type="EMBL" id="CAI9554967.1"/>
    </source>
</evidence>
<feature type="non-terminal residue" evidence="3">
    <location>
        <position position="1"/>
    </location>
</feature>
<evidence type="ECO:0000259" key="2">
    <source>
        <dbReference type="Pfam" id="PF25313"/>
    </source>
</evidence>
<dbReference type="InterPro" id="IPR057451">
    <property type="entry name" value="BRWD/PHIP_AD"/>
</dbReference>
<reference evidence="3" key="1">
    <citation type="submission" date="2023-05" db="EMBL/GenBank/DDBJ databases">
        <authorList>
            <person name="Stuckert A."/>
        </authorList>
    </citation>
    <scope>NUCLEOTIDE SEQUENCE</scope>
</reference>
<name>A0ABN9C4L7_9NEOB</name>
<feature type="region of interest" description="Disordered" evidence="1">
    <location>
        <begin position="56"/>
        <end position="168"/>
    </location>
</feature>
<organism evidence="3 4">
    <name type="scientific">Staurois parvus</name>
    <dbReference type="NCBI Taxonomy" id="386267"/>
    <lineage>
        <taxon>Eukaryota</taxon>
        <taxon>Metazoa</taxon>
        <taxon>Chordata</taxon>
        <taxon>Craniata</taxon>
        <taxon>Vertebrata</taxon>
        <taxon>Euteleostomi</taxon>
        <taxon>Amphibia</taxon>
        <taxon>Batrachia</taxon>
        <taxon>Anura</taxon>
        <taxon>Neobatrachia</taxon>
        <taxon>Ranoidea</taxon>
        <taxon>Ranidae</taxon>
        <taxon>Staurois</taxon>
    </lineage>
</organism>
<dbReference type="EMBL" id="CATNWA010007855">
    <property type="protein sequence ID" value="CAI9554967.1"/>
    <property type="molecule type" value="Genomic_DNA"/>
</dbReference>
<feature type="domain" description="BRWD/PHIP ancillary-like" evidence="2">
    <location>
        <begin position="187"/>
        <end position="275"/>
    </location>
</feature>
<gene>
    <name evidence="3" type="ORF">SPARVUS_LOCUS4302035</name>
</gene>
<evidence type="ECO:0000313" key="4">
    <source>
        <dbReference type="Proteomes" id="UP001162483"/>
    </source>
</evidence>
<protein>
    <recommendedName>
        <fullName evidence="2">BRWD/PHIP ancillary-like domain-containing protein</fullName>
    </recommendedName>
</protein>